<keyword evidence="3" id="KW-0732">Signal</keyword>
<keyword evidence="2" id="KW-0964">Secreted</keyword>
<reference evidence="5" key="1">
    <citation type="submission" date="2010-12" db="EMBL/GenBank/DDBJ databases">
        <authorList>
            <person name="Assumpcao T.C.F."/>
            <person name="Charneau S."/>
            <person name="Santiago P.B.M."/>
            <person name="Francischetti I.M.B."/>
            <person name="Meng Z."/>
            <person name="Araujo C.N."/>
            <person name="Pham V.M."/>
            <person name="Queiroz R.M.L."/>
            <person name="Castro C.N."/>
            <person name="Ricart C.A."/>
            <person name="Santana J.M."/>
            <person name="Ribeiro J.M.C."/>
        </authorList>
    </citation>
    <scope>NUCLEOTIDE SEQUENCE</scope>
    <source>
        <tissue evidence="5">Salivary gland</tissue>
    </source>
</reference>
<evidence type="ECO:0000256" key="4">
    <source>
        <dbReference type="ARBA" id="ARBA00034121"/>
    </source>
</evidence>
<organism evidence="5">
    <name type="scientific">Dipetalogaster maximus</name>
    <name type="common">Blood-sucking bug</name>
    <dbReference type="NCBI Taxonomy" id="72496"/>
    <lineage>
        <taxon>Eukaryota</taxon>
        <taxon>Metazoa</taxon>
        <taxon>Ecdysozoa</taxon>
        <taxon>Arthropoda</taxon>
        <taxon>Hexapoda</taxon>
        <taxon>Insecta</taxon>
        <taxon>Pterygota</taxon>
        <taxon>Neoptera</taxon>
        <taxon>Paraneoptera</taxon>
        <taxon>Hemiptera</taxon>
        <taxon>Heteroptera</taxon>
        <taxon>Panheteroptera</taxon>
        <taxon>Cimicomorpha</taxon>
        <taxon>Reduviidae</taxon>
        <taxon>Triatominae</taxon>
        <taxon>Dipetalogaster</taxon>
    </lineage>
</organism>
<dbReference type="GO" id="GO:0005576">
    <property type="term" value="C:extracellular region"/>
    <property type="evidence" value="ECO:0007669"/>
    <property type="project" value="UniProtKB-SubCell"/>
</dbReference>
<accession>G3CJN2</accession>
<comment type="subcellular location">
    <subcellularLocation>
        <location evidence="1">Secreted</location>
    </subcellularLocation>
</comment>
<dbReference type="InterPro" id="IPR005657">
    <property type="entry name" value="Triabi/Procalin"/>
</dbReference>
<reference evidence="5" key="2">
    <citation type="journal article" date="2011" name="J. Proteome Res.">
        <title>Insight into the salivary transcriptome and proteome of Dipetalogaster maxima.</title>
        <authorList>
            <person name="Assumpcao T.C."/>
            <person name="Charneau S."/>
            <person name="Santiago P.B."/>
            <person name="Francischetti I.M."/>
            <person name="Meng Z."/>
            <person name="Araujo C.N."/>
            <person name="Pham V.M."/>
            <person name="Queiroz R.M."/>
            <person name="de Castro C.N."/>
            <person name="Ricart C.A."/>
            <person name="Santana J.M."/>
            <person name="Ribeiro J.M."/>
        </authorList>
    </citation>
    <scope>NUCLEOTIDE SEQUENCE</scope>
    <source>
        <tissue evidence="5">Salivary gland</tissue>
    </source>
</reference>
<dbReference type="SUPFAM" id="SSF50814">
    <property type="entry name" value="Lipocalins"/>
    <property type="match status" value="1"/>
</dbReference>
<comment type="similarity">
    <text evidence="4">Belongs to the calycin superfamily. Triabin family.</text>
</comment>
<name>G3CJN2_DIPMA</name>
<evidence type="ECO:0000256" key="2">
    <source>
        <dbReference type="ARBA" id="ARBA00022525"/>
    </source>
</evidence>
<dbReference type="Gene3D" id="2.40.128.20">
    <property type="match status" value="1"/>
</dbReference>
<evidence type="ECO:0000256" key="3">
    <source>
        <dbReference type="ARBA" id="ARBA00022729"/>
    </source>
</evidence>
<dbReference type="GO" id="GO:0030682">
    <property type="term" value="P:symbiont-mediated perturbation of host defenses"/>
    <property type="evidence" value="ECO:0007669"/>
    <property type="project" value="InterPro"/>
</dbReference>
<dbReference type="EMBL" id="HP639798">
    <property type="protein sequence ID" value="AEM97936.1"/>
    <property type="molecule type" value="mRNA"/>
</dbReference>
<feature type="non-terminal residue" evidence="5">
    <location>
        <position position="1"/>
    </location>
</feature>
<proteinExistence type="evidence at transcript level"/>
<sequence>INNNSLSRPGQPSYFQVRCKDPSNNNGKLTFSCKQSGTVGSKKMDIPFQLEVTILSTDYNDFAVMYRCAKLPSSTGGTHFEDNVLVLHRVSTKTEDKRNVGETLKKQGWSLDDFNSRKGVDCPAPP</sequence>
<dbReference type="InterPro" id="IPR012674">
    <property type="entry name" value="Calycin"/>
</dbReference>
<protein>
    <submittedName>
        <fullName evidence="5">Salivary lipocalin</fullName>
    </submittedName>
</protein>
<evidence type="ECO:0000256" key="1">
    <source>
        <dbReference type="ARBA" id="ARBA00004613"/>
    </source>
</evidence>
<evidence type="ECO:0000313" key="5">
    <source>
        <dbReference type="EMBL" id="AEM97936.1"/>
    </source>
</evidence>
<dbReference type="AlphaFoldDB" id="G3CJN2"/>
<dbReference type="Pfam" id="PF03973">
    <property type="entry name" value="Triabin"/>
    <property type="match status" value="1"/>
</dbReference>